<evidence type="ECO:0000256" key="11">
    <source>
        <dbReference type="HAMAP-Rule" id="MF_01021"/>
    </source>
</evidence>
<reference evidence="13" key="1">
    <citation type="journal article" date="2020" name="mSystems">
        <title>Genome- and Community-Level Interaction Insights into Carbon Utilization and Element Cycling Functions of Hydrothermarchaeota in Hydrothermal Sediment.</title>
        <authorList>
            <person name="Zhou Z."/>
            <person name="Liu Y."/>
            <person name="Xu W."/>
            <person name="Pan J."/>
            <person name="Luo Z.H."/>
            <person name="Li M."/>
        </authorList>
    </citation>
    <scope>NUCLEOTIDE SEQUENCE [LARGE SCALE GENOMIC DNA]</scope>
    <source>
        <strain evidence="13">SpSt-711</strain>
    </source>
</reference>
<feature type="binding site" evidence="11">
    <location>
        <position position="92"/>
    </location>
    <ligand>
        <name>Zn(2+)</name>
        <dbReference type="ChEBI" id="CHEBI:29105"/>
        <note>ligand shared between dimeric partners</note>
    </ligand>
</feature>
<feature type="binding site" evidence="11">
    <location>
        <position position="99"/>
    </location>
    <ligand>
        <name>Zn(2+)</name>
        <dbReference type="ChEBI" id="CHEBI:29105"/>
        <note>ligand shared between dimeric partners</note>
    </ligand>
</feature>
<dbReference type="InterPro" id="IPR026660">
    <property type="entry name" value="PRA-CH"/>
</dbReference>
<dbReference type="NCBIfam" id="NF000768">
    <property type="entry name" value="PRK00051.1"/>
    <property type="match status" value="1"/>
</dbReference>
<evidence type="ECO:0000256" key="6">
    <source>
        <dbReference type="ARBA" id="ARBA00008299"/>
    </source>
</evidence>
<feature type="binding site" evidence="11">
    <location>
        <position position="77"/>
    </location>
    <ligand>
        <name>Mg(2+)</name>
        <dbReference type="ChEBI" id="CHEBI:18420"/>
    </ligand>
</feature>
<feature type="binding site" evidence="11">
    <location>
        <position position="79"/>
    </location>
    <ligand>
        <name>Mg(2+)</name>
        <dbReference type="ChEBI" id="CHEBI:18420"/>
    </ligand>
</feature>
<dbReference type="GO" id="GO:0000105">
    <property type="term" value="P:L-histidine biosynthetic process"/>
    <property type="evidence" value="ECO:0007669"/>
    <property type="project" value="UniProtKB-UniRule"/>
</dbReference>
<dbReference type="SUPFAM" id="SSF141734">
    <property type="entry name" value="HisI-like"/>
    <property type="match status" value="1"/>
</dbReference>
<dbReference type="InterPro" id="IPR038019">
    <property type="entry name" value="PRib_AMP_CycHydrolase_sf"/>
</dbReference>
<comment type="similarity">
    <text evidence="6">In the N-terminal section; belongs to the PRA-CH family.</text>
</comment>
<dbReference type="InterPro" id="IPR002496">
    <property type="entry name" value="PRib_AMP_CycHydrolase_dom"/>
</dbReference>
<dbReference type="GO" id="GO:0004635">
    <property type="term" value="F:phosphoribosyl-AMP cyclohydrolase activity"/>
    <property type="evidence" value="ECO:0007669"/>
    <property type="project" value="UniProtKB-UniRule"/>
</dbReference>
<evidence type="ECO:0000256" key="5">
    <source>
        <dbReference type="ARBA" id="ARBA00007731"/>
    </source>
</evidence>
<proteinExistence type="inferred from homology"/>
<keyword evidence="9 11" id="KW-0378">Hydrolase</keyword>
<dbReference type="GO" id="GO:0005737">
    <property type="term" value="C:cytoplasm"/>
    <property type="evidence" value="ECO:0007669"/>
    <property type="project" value="UniProtKB-SubCell"/>
</dbReference>
<gene>
    <name evidence="11 13" type="primary">hisI</name>
    <name evidence="13" type="ORF">ENU91_03265</name>
</gene>
<dbReference type="HAMAP" id="MF_01021">
    <property type="entry name" value="HisI"/>
    <property type="match status" value="1"/>
</dbReference>
<comment type="catalytic activity">
    <reaction evidence="2">
        <text>1-(5-phospho-beta-D-ribosyl)-ATP + H2O = 1-(5-phospho-beta-D-ribosyl)-5'-AMP + diphosphate + H(+)</text>
        <dbReference type="Rhea" id="RHEA:22828"/>
        <dbReference type="ChEBI" id="CHEBI:15377"/>
        <dbReference type="ChEBI" id="CHEBI:15378"/>
        <dbReference type="ChEBI" id="CHEBI:33019"/>
        <dbReference type="ChEBI" id="CHEBI:59457"/>
        <dbReference type="ChEBI" id="CHEBI:73183"/>
        <dbReference type="EC" id="3.6.1.31"/>
    </reaction>
</comment>
<dbReference type="PANTHER" id="PTHR42945:SF1">
    <property type="entry name" value="HISTIDINE BIOSYNTHESIS BIFUNCTIONAL PROTEIN HIS7"/>
    <property type="match status" value="1"/>
</dbReference>
<evidence type="ECO:0000256" key="1">
    <source>
        <dbReference type="ARBA" id="ARBA00000024"/>
    </source>
</evidence>
<comment type="similarity">
    <text evidence="11">Belongs to the PRA-CH family.</text>
</comment>
<dbReference type="GO" id="GO:0000287">
    <property type="term" value="F:magnesium ion binding"/>
    <property type="evidence" value="ECO:0007669"/>
    <property type="project" value="UniProtKB-UniRule"/>
</dbReference>
<keyword evidence="11" id="KW-0479">Metal-binding</keyword>
<dbReference type="PANTHER" id="PTHR42945">
    <property type="entry name" value="HISTIDINE BIOSYNTHESIS BIFUNCTIONAL PROTEIN"/>
    <property type="match status" value="1"/>
</dbReference>
<evidence type="ECO:0000256" key="8">
    <source>
        <dbReference type="ARBA" id="ARBA00022605"/>
    </source>
</evidence>
<keyword evidence="8 11" id="KW-0028">Amino-acid biosynthesis</keyword>
<comment type="cofactor">
    <cofactor evidence="11">
        <name>Zn(2+)</name>
        <dbReference type="ChEBI" id="CHEBI:29105"/>
    </cofactor>
    <text evidence="11">Binds 1 zinc ion per subunit.</text>
</comment>
<organism evidence="13">
    <name type="scientific">Thermodesulfobacterium geofontis</name>
    <dbReference type="NCBI Taxonomy" id="1295609"/>
    <lineage>
        <taxon>Bacteria</taxon>
        <taxon>Pseudomonadati</taxon>
        <taxon>Thermodesulfobacteriota</taxon>
        <taxon>Thermodesulfobacteria</taxon>
        <taxon>Thermodesulfobacteriales</taxon>
        <taxon>Thermodesulfobacteriaceae</taxon>
        <taxon>Thermodesulfobacterium</taxon>
    </lineage>
</organism>
<keyword evidence="11" id="KW-0460">Magnesium</keyword>
<name>A0A7V4JQ43_9BACT</name>
<dbReference type="EC" id="3.5.4.19" evidence="11"/>
<evidence type="ECO:0000259" key="12">
    <source>
        <dbReference type="Pfam" id="PF01502"/>
    </source>
</evidence>
<evidence type="ECO:0000256" key="3">
    <source>
        <dbReference type="ARBA" id="ARBA00005169"/>
    </source>
</evidence>
<comment type="cofactor">
    <cofactor evidence="11">
        <name>Mg(2+)</name>
        <dbReference type="ChEBI" id="CHEBI:18420"/>
    </cofactor>
    <text evidence="11">Binds 1 Mg(2+) ion per subunit.</text>
</comment>
<feature type="binding site" evidence="11">
    <location>
        <position position="75"/>
    </location>
    <ligand>
        <name>Mg(2+)</name>
        <dbReference type="ChEBI" id="CHEBI:18420"/>
    </ligand>
</feature>
<comment type="similarity">
    <text evidence="5">In the C-terminal section; belongs to the PRA-PH family.</text>
</comment>
<dbReference type="AlphaFoldDB" id="A0A7V4JQ43"/>
<feature type="binding site" evidence="11">
    <location>
        <position position="76"/>
    </location>
    <ligand>
        <name>Zn(2+)</name>
        <dbReference type="ChEBI" id="CHEBI:29105"/>
        <note>ligand shared between dimeric partners</note>
    </ligand>
</feature>
<dbReference type="FunFam" id="3.10.20.810:FF:000001">
    <property type="entry name" value="Histidine biosynthesis bifunctional protein HisIE"/>
    <property type="match status" value="1"/>
</dbReference>
<evidence type="ECO:0000256" key="2">
    <source>
        <dbReference type="ARBA" id="ARBA00001460"/>
    </source>
</evidence>
<comment type="function">
    <text evidence="11">Catalyzes the hydrolysis of the adenine ring of phosphoribosyl-AMP.</text>
</comment>
<comment type="subunit">
    <text evidence="11">Homodimer.</text>
</comment>
<comment type="caution">
    <text evidence="13">The sequence shown here is derived from an EMBL/GenBank/DDBJ whole genome shotgun (WGS) entry which is preliminary data.</text>
</comment>
<evidence type="ECO:0000256" key="4">
    <source>
        <dbReference type="ARBA" id="ARBA00005204"/>
    </source>
</evidence>
<dbReference type="UniPathway" id="UPA00031">
    <property type="reaction ID" value="UER00008"/>
</dbReference>
<evidence type="ECO:0000256" key="7">
    <source>
        <dbReference type="ARBA" id="ARBA00022490"/>
    </source>
</evidence>
<keyword evidence="7 11" id="KW-0963">Cytoplasm</keyword>
<keyword evidence="10 11" id="KW-0368">Histidine biosynthesis</keyword>
<dbReference type="GO" id="GO:0008270">
    <property type="term" value="F:zinc ion binding"/>
    <property type="evidence" value="ECO:0007669"/>
    <property type="project" value="UniProtKB-UniRule"/>
</dbReference>
<comment type="pathway">
    <text evidence="4">Amino-acid biosynthesis; L-histidine biosynthesis; L-histidine from 5-phospho-alpha-D-ribose 1-diphosphate: step 2/9.</text>
</comment>
<sequence>MTYRPNFEKGNGLIPAIIQDYHTGKILMLGFLNKLAWEKTLETGLVHFYSRTRDKLWLKGETSGHYLILKEIYVDCDEDTLLLKVEPKGPVCHEGYMSCFYRKLENDKLKIIEKKLYHPEGIYGKAKIWNS</sequence>
<comment type="subcellular location">
    <subcellularLocation>
        <location evidence="11">Cytoplasm</location>
    </subcellularLocation>
</comment>
<comment type="pathway">
    <text evidence="3 11">Amino-acid biosynthesis; L-histidine biosynthesis; L-histidine from 5-phospho-alpha-D-ribose 1-diphosphate: step 3/9.</text>
</comment>
<dbReference type="EMBL" id="DTEI01000059">
    <property type="protein sequence ID" value="HGU15661.1"/>
    <property type="molecule type" value="Genomic_DNA"/>
</dbReference>
<evidence type="ECO:0000313" key="13">
    <source>
        <dbReference type="EMBL" id="HGU15661.1"/>
    </source>
</evidence>
<protein>
    <recommendedName>
        <fullName evidence="11">Phosphoribosyl-AMP cyclohydrolase</fullName>
        <shortName evidence="11">PRA-CH</shortName>
        <ecNumber evidence="11">3.5.4.19</ecNumber>
    </recommendedName>
</protein>
<evidence type="ECO:0000256" key="9">
    <source>
        <dbReference type="ARBA" id="ARBA00022801"/>
    </source>
</evidence>
<dbReference type="GO" id="GO:0004636">
    <property type="term" value="F:phosphoribosyl-ATP diphosphatase activity"/>
    <property type="evidence" value="ECO:0007669"/>
    <property type="project" value="UniProtKB-EC"/>
</dbReference>
<comment type="catalytic activity">
    <reaction evidence="1 11">
        <text>1-(5-phospho-beta-D-ribosyl)-5'-AMP + H2O = 1-(5-phospho-beta-D-ribosyl)-5-[(5-phospho-beta-D-ribosylamino)methylideneamino]imidazole-4-carboxamide</text>
        <dbReference type="Rhea" id="RHEA:20049"/>
        <dbReference type="ChEBI" id="CHEBI:15377"/>
        <dbReference type="ChEBI" id="CHEBI:58435"/>
        <dbReference type="ChEBI" id="CHEBI:59457"/>
        <dbReference type="EC" id="3.5.4.19"/>
    </reaction>
</comment>
<evidence type="ECO:0000256" key="10">
    <source>
        <dbReference type="ARBA" id="ARBA00023102"/>
    </source>
</evidence>
<dbReference type="Gene3D" id="3.10.20.810">
    <property type="entry name" value="Phosphoribosyl-AMP cyclohydrolase"/>
    <property type="match status" value="1"/>
</dbReference>
<accession>A0A7V4JQ43</accession>
<keyword evidence="11" id="KW-0862">Zinc</keyword>
<feature type="domain" description="Phosphoribosyl-AMP cyclohydrolase" evidence="12">
    <location>
        <begin position="28"/>
        <end position="101"/>
    </location>
</feature>
<dbReference type="Pfam" id="PF01502">
    <property type="entry name" value="PRA-CH"/>
    <property type="match status" value="1"/>
</dbReference>